<dbReference type="SUPFAM" id="SSF144091">
    <property type="entry name" value="Rhomboid-like"/>
    <property type="match status" value="1"/>
</dbReference>
<evidence type="ECO:0000259" key="7">
    <source>
        <dbReference type="Pfam" id="PF20216"/>
    </source>
</evidence>
<evidence type="ECO:0000256" key="1">
    <source>
        <dbReference type="ARBA" id="ARBA00004141"/>
    </source>
</evidence>
<gene>
    <name evidence="8" type="ORF">E3J62_10875</name>
</gene>
<dbReference type="Gene3D" id="1.20.1540.10">
    <property type="entry name" value="Rhomboid-like"/>
    <property type="match status" value="1"/>
</dbReference>
<keyword evidence="2 5" id="KW-0812">Transmembrane</keyword>
<comment type="caution">
    <text evidence="8">The sequence shown here is derived from an EMBL/GenBank/DDBJ whole genome shotgun (WGS) entry which is preliminary data.</text>
</comment>
<evidence type="ECO:0000256" key="2">
    <source>
        <dbReference type="ARBA" id="ARBA00022692"/>
    </source>
</evidence>
<dbReference type="GO" id="GO:0006508">
    <property type="term" value="P:proteolysis"/>
    <property type="evidence" value="ECO:0007669"/>
    <property type="project" value="UniProtKB-KW"/>
</dbReference>
<comment type="subcellular location">
    <subcellularLocation>
        <location evidence="1">Membrane</location>
        <topology evidence="1">Multi-pass membrane protein</topology>
    </subcellularLocation>
</comment>
<feature type="transmembrane region" description="Helical" evidence="5">
    <location>
        <begin position="61"/>
        <end position="84"/>
    </location>
</feature>
<feature type="domain" description="Peptidase S54 rhomboid" evidence="6">
    <location>
        <begin position="55"/>
        <end position="194"/>
    </location>
</feature>
<dbReference type="InterPro" id="IPR046483">
    <property type="entry name" value="DUF6576"/>
</dbReference>
<keyword evidence="3 5" id="KW-1133">Transmembrane helix</keyword>
<dbReference type="InterPro" id="IPR035952">
    <property type="entry name" value="Rhomboid-like_sf"/>
</dbReference>
<dbReference type="AlphaFoldDB" id="A0A523UPB3"/>
<evidence type="ECO:0000256" key="3">
    <source>
        <dbReference type="ARBA" id="ARBA00022989"/>
    </source>
</evidence>
<dbReference type="Proteomes" id="UP000315525">
    <property type="component" value="Unassembled WGS sequence"/>
</dbReference>
<evidence type="ECO:0000313" key="8">
    <source>
        <dbReference type="EMBL" id="TET44249.1"/>
    </source>
</evidence>
<feature type="transmembrane region" description="Helical" evidence="5">
    <location>
        <begin position="146"/>
        <end position="165"/>
    </location>
</feature>
<sequence>MHQFQTKYTFGRPSMGSAVKYLLIANVALFFLELVTGMRIIRWLGLTPAYIWHRGYIWQLVTYMFLHGGTFHLAINMFVLWMFGSELERTWGSKQFLKYYFLTGVGAGILSVIVTPNSTIPTVGASGAIFGLLVAYAMIYPNRLIYLWFFIPIKAKYLALILGAIELLSTLQLARDGVAHWAHLGGMLVGFAYLKLSSFARGGFARVGGKRIRVVRPEQSASEDLQQEVDRILHKISQLGIDSLTPEEKNTLDRASRIFGNH</sequence>
<keyword evidence="4 5" id="KW-0472">Membrane</keyword>
<dbReference type="Pfam" id="PF01694">
    <property type="entry name" value="Rhomboid"/>
    <property type="match status" value="1"/>
</dbReference>
<reference evidence="8 9" key="1">
    <citation type="submission" date="2019-03" db="EMBL/GenBank/DDBJ databases">
        <title>Metabolic potential of uncultured bacteria and archaea associated with petroleum seepage in deep-sea sediments.</title>
        <authorList>
            <person name="Dong X."/>
            <person name="Hubert C."/>
        </authorList>
    </citation>
    <scope>NUCLEOTIDE SEQUENCE [LARGE SCALE GENOMIC DNA]</scope>
    <source>
        <strain evidence="8">E44_bin18</strain>
    </source>
</reference>
<feature type="domain" description="DUF6576" evidence="7">
    <location>
        <begin position="226"/>
        <end position="257"/>
    </location>
</feature>
<accession>A0A523UPB3</accession>
<keyword evidence="8" id="KW-0645">Protease</keyword>
<dbReference type="Pfam" id="PF20216">
    <property type="entry name" value="DUF6576"/>
    <property type="match status" value="1"/>
</dbReference>
<dbReference type="SMART" id="SM01160">
    <property type="entry name" value="DUF1751"/>
    <property type="match status" value="1"/>
</dbReference>
<feature type="transmembrane region" description="Helical" evidence="5">
    <location>
        <begin position="96"/>
        <end position="114"/>
    </location>
</feature>
<dbReference type="InterPro" id="IPR050925">
    <property type="entry name" value="Rhomboid_protease_S54"/>
</dbReference>
<evidence type="ECO:0000256" key="5">
    <source>
        <dbReference type="SAM" id="Phobius"/>
    </source>
</evidence>
<evidence type="ECO:0000256" key="4">
    <source>
        <dbReference type="ARBA" id="ARBA00023136"/>
    </source>
</evidence>
<keyword evidence="8" id="KW-0378">Hydrolase</keyword>
<evidence type="ECO:0000313" key="9">
    <source>
        <dbReference type="Proteomes" id="UP000315525"/>
    </source>
</evidence>
<evidence type="ECO:0000259" key="6">
    <source>
        <dbReference type="Pfam" id="PF01694"/>
    </source>
</evidence>
<feature type="transmembrane region" description="Helical" evidence="5">
    <location>
        <begin position="21"/>
        <end position="41"/>
    </location>
</feature>
<protein>
    <submittedName>
        <fullName evidence="8">Rhomboid family intramembrane serine protease</fullName>
    </submittedName>
</protein>
<dbReference type="EMBL" id="SOJN01000132">
    <property type="protein sequence ID" value="TET44249.1"/>
    <property type="molecule type" value="Genomic_DNA"/>
</dbReference>
<dbReference type="InterPro" id="IPR022764">
    <property type="entry name" value="Peptidase_S54_rhomboid_dom"/>
</dbReference>
<dbReference type="PANTHER" id="PTHR43731">
    <property type="entry name" value="RHOMBOID PROTEASE"/>
    <property type="match status" value="1"/>
</dbReference>
<organism evidence="8 9">
    <name type="scientific">candidate division TA06 bacterium</name>
    <dbReference type="NCBI Taxonomy" id="2250710"/>
    <lineage>
        <taxon>Bacteria</taxon>
        <taxon>Bacteria division TA06</taxon>
    </lineage>
</organism>
<name>A0A523UPB3_UNCT6</name>
<proteinExistence type="predicted"/>
<dbReference type="GO" id="GO:0016020">
    <property type="term" value="C:membrane"/>
    <property type="evidence" value="ECO:0007669"/>
    <property type="project" value="UniProtKB-SubCell"/>
</dbReference>
<feature type="transmembrane region" description="Helical" evidence="5">
    <location>
        <begin position="120"/>
        <end position="139"/>
    </location>
</feature>
<feature type="transmembrane region" description="Helical" evidence="5">
    <location>
        <begin position="177"/>
        <end position="196"/>
    </location>
</feature>
<dbReference type="GO" id="GO:0004252">
    <property type="term" value="F:serine-type endopeptidase activity"/>
    <property type="evidence" value="ECO:0007669"/>
    <property type="project" value="InterPro"/>
</dbReference>
<dbReference type="PANTHER" id="PTHR43731:SF26">
    <property type="entry name" value="RHOMBOID-LIKE PROTEIN 10, CHLOROPLASTIC"/>
    <property type="match status" value="1"/>
</dbReference>